<dbReference type="eggNOG" id="KOG2795">
    <property type="taxonomic scope" value="Eukaryota"/>
</dbReference>
<dbReference type="AlphaFoldDB" id="A0A0L0DLJ1"/>
<dbReference type="Gene3D" id="1.10.10.10">
    <property type="entry name" value="Winged helix-like DNA-binding domain superfamily/Winged helix DNA-binding domain"/>
    <property type="match status" value="1"/>
</dbReference>
<dbReference type="GO" id="GO:0000706">
    <property type="term" value="P:meiotic DNA double-strand break processing"/>
    <property type="evidence" value="ECO:0007669"/>
    <property type="project" value="TreeGrafter"/>
</dbReference>
<dbReference type="InterPro" id="IPR036078">
    <property type="entry name" value="Spo11/TopoVI_A_sf"/>
</dbReference>
<evidence type="ECO:0000313" key="3">
    <source>
        <dbReference type="Proteomes" id="UP000054408"/>
    </source>
</evidence>
<protein>
    <recommendedName>
        <fullName evidence="1">Topoisomerase 6 subunit A/Spo11 TOPRIM domain-containing protein</fullName>
    </recommendedName>
</protein>
<dbReference type="GeneID" id="25567878"/>
<organism evidence="2 3">
    <name type="scientific">Thecamonas trahens ATCC 50062</name>
    <dbReference type="NCBI Taxonomy" id="461836"/>
    <lineage>
        <taxon>Eukaryota</taxon>
        <taxon>Apusozoa</taxon>
        <taxon>Apusomonadida</taxon>
        <taxon>Apusomonadidae</taxon>
        <taxon>Thecamonas</taxon>
    </lineage>
</organism>
<sequence length="323" mass="33072">MYAPTLAQIEHRVLALLTALASSAPPTQQLSTGRVRTLGSAPALFVRVWLVLAHAYTAGLVPASWLTLRGVYYAQRSLAPHYFASQSVSNAAVDAAAAWLAKPTHMLHILPAARGLVVGPLVLDTDWTSPAPSRLAVSSSAIAAVPPALGLAPIFTAGPTAGPATRLLVVEKEAVFHRLASALPAHVAAAPGLALCTGKGFPDRATARLVAALACRGVRVALWTDNDPHGIHIGITYAAAIAAAGGAPALAHVSLVMTGLLGPPPANPASLSNADLIRVVTATRVLRRLTSVLDRSPARPPPVLVDFASALFALVTGGVNLGA</sequence>
<gene>
    <name evidence="2" type="ORF">AMSG_09414</name>
</gene>
<dbReference type="STRING" id="461836.A0A0L0DLJ1"/>
<reference evidence="2 3" key="1">
    <citation type="submission" date="2010-05" db="EMBL/GenBank/DDBJ databases">
        <title>The Genome Sequence of Thecamonas trahens ATCC 50062.</title>
        <authorList>
            <consortium name="The Broad Institute Genome Sequencing Platform"/>
            <person name="Russ C."/>
            <person name="Cuomo C."/>
            <person name="Shea T."/>
            <person name="Young S.K."/>
            <person name="Zeng Q."/>
            <person name="Koehrsen M."/>
            <person name="Haas B."/>
            <person name="Borodovsky M."/>
            <person name="Guigo R."/>
            <person name="Alvarado L."/>
            <person name="Berlin A."/>
            <person name="Bochicchio J."/>
            <person name="Borenstein D."/>
            <person name="Chapman S."/>
            <person name="Chen Z."/>
            <person name="Freedman E."/>
            <person name="Gellesch M."/>
            <person name="Goldberg J."/>
            <person name="Griggs A."/>
            <person name="Gujja S."/>
            <person name="Heilman E."/>
            <person name="Heiman D."/>
            <person name="Hepburn T."/>
            <person name="Howarth C."/>
            <person name="Jen D."/>
            <person name="Larson L."/>
            <person name="Mehta T."/>
            <person name="Park D."/>
            <person name="Pearson M."/>
            <person name="Roberts A."/>
            <person name="Saif S."/>
            <person name="Shenoy N."/>
            <person name="Sisk P."/>
            <person name="Stolte C."/>
            <person name="Sykes S."/>
            <person name="Thomson T."/>
            <person name="Walk T."/>
            <person name="White J."/>
            <person name="Yandava C."/>
            <person name="Burger G."/>
            <person name="Gray M.W."/>
            <person name="Holland P.W.H."/>
            <person name="King N."/>
            <person name="Lang F.B.F."/>
            <person name="Roger A.J."/>
            <person name="Ruiz-Trillo I."/>
            <person name="Lander E."/>
            <person name="Nusbaum C."/>
        </authorList>
    </citation>
    <scope>NUCLEOTIDE SEQUENCE [LARGE SCALE GENOMIC DNA]</scope>
    <source>
        <strain evidence="2 3">ATCC 50062</strain>
    </source>
</reference>
<dbReference type="GO" id="GO:0003677">
    <property type="term" value="F:DNA binding"/>
    <property type="evidence" value="ECO:0007669"/>
    <property type="project" value="InterPro"/>
</dbReference>
<evidence type="ECO:0000259" key="1">
    <source>
        <dbReference type="Pfam" id="PF21180"/>
    </source>
</evidence>
<dbReference type="GO" id="GO:0042138">
    <property type="term" value="P:meiotic DNA double-strand break formation"/>
    <property type="evidence" value="ECO:0007669"/>
    <property type="project" value="TreeGrafter"/>
</dbReference>
<dbReference type="Pfam" id="PF21180">
    <property type="entry name" value="TOP6A-Spo11_Toprim"/>
    <property type="match status" value="1"/>
</dbReference>
<name>A0A0L0DLJ1_THETB</name>
<dbReference type="InterPro" id="IPR036388">
    <property type="entry name" value="WH-like_DNA-bd_sf"/>
</dbReference>
<dbReference type="SUPFAM" id="SSF56726">
    <property type="entry name" value="DNA topoisomerase IV, alpha subunit"/>
    <property type="match status" value="1"/>
</dbReference>
<dbReference type="OrthoDB" id="5377392at2759"/>
<dbReference type="PRINTS" id="PR01550">
    <property type="entry name" value="TOP6AFAMILY"/>
</dbReference>
<dbReference type="GO" id="GO:0000228">
    <property type="term" value="C:nuclear chromosome"/>
    <property type="evidence" value="ECO:0007669"/>
    <property type="project" value="TreeGrafter"/>
</dbReference>
<dbReference type="Gene3D" id="3.40.1360.10">
    <property type="match status" value="1"/>
</dbReference>
<dbReference type="GO" id="GO:0003918">
    <property type="term" value="F:DNA topoisomerase type II (double strand cut, ATP-hydrolyzing) activity"/>
    <property type="evidence" value="ECO:0007669"/>
    <property type="project" value="InterPro"/>
</dbReference>
<dbReference type="EMBL" id="GL349478">
    <property type="protein sequence ID" value="KNC53110.1"/>
    <property type="molecule type" value="Genomic_DNA"/>
</dbReference>
<accession>A0A0L0DLJ1</accession>
<keyword evidence="3" id="KW-1185">Reference proteome</keyword>
<dbReference type="InterPro" id="IPR034136">
    <property type="entry name" value="TOPRIM_Topo6A/Spo11"/>
</dbReference>
<evidence type="ECO:0000313" key="2">
    <source>
        <dbReference type="EMBL" id="KNC53110.1"/>
    </source>
</evidence>
<dbReference type="GO" id="GO:0007131">
    <property type="term" value="P:reciprocal meiotic recombination"/>
    <property type="evidence" value="ECO:0007669"/>
    <property type="project" value="TreeGrafter"/>
</dbReference>
<dbReference type="RefSeq" id="XP_013754777.1">
    <property type="nucleotide sequence ID" value="XM_013899323.1"/>
</dbReference>
<feature type="domain" description="Topoisomerase 6 subunit A/Spo11 TOPRIM" evidence="1">
    <location>
        <begin position="167"/>
        <end position="239"/>
    </location>
</feature>
<dbReference type="PANTHER" id="PTHR10848:SF0">
    <property type="entry name" value="MEIOTIC RECOMBINATION PROTEIN SPO11"/>
    <property type="match status" value="1"/>
</dbReference>
<dbReference type="Proteomes" id="UP000054408">
    <property type="component" value="Unassembled WGS sequence"/>
</dbReference>
<dbReference type="PANTHER" id="PTHR10848">
    <property type="entry name" value="MEIOTIC RECOMBINATION PROTEIN SPO11"/>
    <property type="match status" value="1"/>
</dbReference>
<proteinExistence type="predicted"/>
<dbReference type="InterPro" id="IPR002815">
    <property type="entry name" value="Spo11/TopoVI_A"/>
</dbReference>